<gene>
    <name evidence="6" type="ORF">SAMN05216218_11217</name>
</gene>
<feature type="binding site" evidence="3">
    <location>
        <position position="144"/>
    </location>
    <ligand>
        <name>Cu cation</name>
        <dbReference type="ChEBI" id="CHEBI:23378"/>
    </ligand>
</feature>
<dbReference type="Proteomes" id="UP000199076">
    <property type="component" value="Unassembled WGS sequence"/>
</dbReference>
<keyword evidence="1 3" id="KW-0479">Metal-binding</keyword>
<name>A0A1G7Q6Y3_9EURY</name>
<dbReference type="PROSITE" id="PS51318">
    <property type="entry name" value="TAT"/>
    <property type="match status" value="1"/>
</dbReference>
<reference evidence="7" key="1">
    <citation type="submission" date="2016-10" db="EMBL/GenBank/DDBJ databases">
        <authorList>
            <person name="Varghese N."/>
            <person name="Submissions S."/>
        </authorList>
    </citation>
    <scope>NUCLEOTIDE SEQUENCE [LARGE SCALE GENOMIC DNA]</scope>
    <source>
        <strain evidence="7">IBRC-M 10760</strain>
    </source>
</reference>
<dbReference type="InterPro" id="IPR000923">
    <property type="entry name" value="BlueCu_1"/>
</dbReference>
<feature type="binding site" evidence="3">
    <location>
        <position position="149"/>
    </location>
    <ligand>
        <name>Cu cation</name>
        <dbReference type="ChEBI" id="CHEBI:23378"/>
    </ligand>
</feature>
<feature type="binding site" evidence="3">
    <location>
        <position position="141"/>
    </location>
    <ligand>
        <name>Cu cation</name>
        <dbReference type="ChEBI" id="CHEBI:23378"/>
    </ligand>
</feature>
<keyword evidence="4" id="KW-0812">Transmembrane</keyword>
<proteinExistence type="predicted"/>
<accession>A0A1G7Q6Y3</accession>
<keyword evidence="4" id="KW-0472">Membrane</keyword>
<keyword evidence="2 3" id="KW-0186">Copper</keyword>
<feature type="domain" description="Blue (type 1) copper" evidence="5">
    <location>
        <begin position="68"/>
        <end position="155"/>
    </location>
</feature>
<dbReference type="InterPro" id="IPR017533">
    <property type="entry name" value="Halocyanin"/>
</dbReference>
<evidence type="ECO:0000313" key="7">
    <source>
        <dbReference type="Proteomes" id="UP000199076"/>
    </source>
</evidence>
<dbReference type="SUPFAM" id="SSF49503">
    <property type="entry name" value="Cupredoxins"/>
    <property type="match status" value="1"/>
</dbReference>
<dbReference type="GO" id="GO:0005507">
    <property type="term" value="F:copper ion binding"/>
    <property type="evidence" value="ECO:0007669"/>
    <property type="project" value="InterPro"/>
</dbReference>
<keyword evidence="7" id="KW-1185">Reference proteome</keyword>
<protein>
    <submittedName>
        <fullName evidence="6">Halocyanin domain-containing protein</fullName>
    </submittedName>
</protein>
<dbReference type="AlphaFoldDB" id="A0A1G7Q6Y3"/>
<dbReference type="NCBIfam" id="TIGR03102">
    <property type="entry name" value="halo_cynanin"/>
    <property type="match status" value="1"/>
</dbReference>
<dbReference type="PRINTS" id="PR00157">
    <property type="entry name" value="PLASTOCYANIN"/>
</dbReference>
<sequence length="216" mass="21523">MNRRDFIRTAGGAAGATAAVSASTGTAAASSEGGGGGGATKPDFGGWLDGANGYSGSVADKTGNKEVTVKVGAGSQGYAFNPAAVHVDKGTTVKFEWTGNGGAHNVVSADGGPLDSGAAVGGSGVQYEHTFEKSGIFNYKCGPHAGLGMKGSVVVGSDYPTVKAGGGGEKSLHEMGVPFQAHYVGLATILMVLVSLVFTFFLLKYGESPHTKGGND</sequence>
<dbReference type="RefSeq" id="WP_092693765.1">
    <property type="nucleotide sequence ID" value="NZ_FNBK01000012.1"/>
</dbReference>
<dbReference type="OrthoDB" id="11088at2157"/>
<organism evidence="6 7">
    <name type="scientific">Halorientalis regularis</name>
    <dbReference type="NCBI Taxonomy" id="660518"/>
    <lineage>
        <taxon>Archaea</taxon>
        <taxon>Methanobacteriati</taxon>
        <taxon>Methanobacteriota</taxon>
        <taxon>Stenosarchaea group</taxon>
        <taxon>Halobacteria</taxon>
        <taxon>Halobacteriales</taxon>
        <taxon>Haloarculaceae</taxon>
        <taxon>Halorientalis</taxon>
    </lineage>
</organism>
<dbReference type="Gene3D" id="2.60.40.420">
    <property type="entry name" value="Cupredoxins - blue copper proteins"/>
    <property type="match status" value="1"/>
</dbReference>
<dbReference type="InterPro" id="IPR002387">
    <property type="entry name" value="Plastocyanin"/>
</dbReference>
<feature type="transmembrane region" description="Helical" evidence="4">
    <location>
        <begin position="183"/>
        <end position="203"/>
    </location>
</feature>
<dbReference type="GO" id="GO:0009055">
    <property type="term" value="F:electron transfer activity"/>
    <property type="evidence" value="ECO:0007669"/>
    <property type="project" value="InterPro"/>
</dbReference>
<evidence type="ECO:0000256" key="2">
    <source>
        <dbReference type="ARBA" id="ARBA00023008"/>
    </source>
</evidence>
<evidence type="ECO:0000256" key="4">
    <source>
        <dbReference type="SAM" id="Phobius"/>
    </source>
</evidence>
<dbReference type="InterPro" id="IPR006311">
    <property type="entry name" value="TAT_signal"/>
</dbReference>
<evidence type="ECO:0000256" key="1">
    <source>
        <dbReference type="ARBA" id="ARBA00022723"/>
    </source>
</evidence>
<evidence type="ECO:0000259" key="5">
    <source>
        <dbReference type="Pfam" id="PF00127"/>
    </source>
</evidence>
<dbReference type="EMBL" id="FNBK01000012">
    <property type="protein sequence ID" value="SDF94347.1"/>
    <property type="molecule type" value="Genomic_DNA"/>
</dbReference>
<evidence type="ECO:0000256" key="3">
    <source>
        <dbReference type="PIRSR" id="PIRSR602387-1"/>
    </source>
</evidence>
<dbReference type="InterPro" id="IPR008972">
    <property type="entry name" value="Cupredoxin"/>
</dbReference>
<dbReference type="STRING" id="660518.SAMN05216218_11217"/>
<feature type="binding site" evidence="3">
    <location>
        <position position="104"/>
    </location>
    <ligand>
        <name>Cu cation</name>
        <dbReference type="ChEBI" id="CHEBI:23378"/>
    </ligand>
</feature>
<dbReference type="CDD" id="cd04220">
    <property type="entry name" value="Halocyanin"/>
    <property type="match status" value="1"/>
</dbReference>
<dbReference type="Pfam" id="PF00127">
    <property type="entry name" value="Copper-bind"/>
    <property type="match status" value="1"/>
</dbReference>
<comment type="cofactor">
    <cofactor evidence="3">
        <name>Cu(2+)</name>
        <dbReference type="ChEBI" id="CHEBI:29036"/>
    </cofactor>
    <text evidence="3">The crystal structure with reduced Cu(1+) has also been determined.</text>
</comment>
<keyword evidence="4" id="KW-1133">Transmembrane helix</keyword>
<evidence type="ECO:0000313" key="6">
    <source>
        <dbReference type="EMBL" id="SDF94347.1"/>
    </source>
</evidence>